<dbReference type="InterPro" id="IPR033132">
    <property type="entry name" value="GH_1_N_CS"/>
</dbReference>
<keyword evidence="6" id="KW-1185">Reference proteome</keyword>
<sequence length="132" mass="14762">MERRKKVVVLLSAFLFLVQSLFSTTCALHRDHFPPSFLFGTSTSAYQIEGAYEEGNKSLSNWDVFTHSQVSTDEDNSSVALPPSLPTWFVPLFWFFHCAGGKIKDGSNGDVAADHYHIYMVSLFMIANVTCS</sequence>
<dbReference type="PANTHER" id="PTHR10353:SF236">
    <property type="entry name" value="BETA-GLUCOSIDASE 18"/>
    <property type="match status" value="1"/>
</dbReference>
<name>A0A9E7ENG6_9LILI</name>
<dbReference type="AlphaFoldDB" id="A0A9E7ENG6"/>
<dbReference type="Pfam" id="PF00232">
    <property type="entry name" value="Glyco_hydro_1"/>
    <property type="match status" value="1"/>
</dbReference>
<dbReference type="InterPro" id="IPR001360">
    <property type="entry name" value="Glyco_hydro_1"/>
</dbReference>
<reference evidence="5" key="1">
    <citation type="submission" date="2022-05" db="EMBL/GenBank/DDBJ databases">
        <title>The Musa troglodytarum L. genome provides insights into the mechanism of non-climacteric behaviour and enrichment of carotenoids.</title>
        <authorList>
            <person name="Wang J."/>
        </authorList>
    </citation>
    <scope>NUCLEOTIDE SEQUENCE</scope>
    <source>
        <tissue evidence="5">Leaf</tissue>
    </source>
</reference>
<gene>
    <name evidence="5" type="ORF">MUK42_02545</name>
</gene>
<dbReference type="Proteomes" id="UP001055439">
    <property type="component" value="Chromosome 10"/>
</dbReference>
<protein>
    <submittedName>
        <fullName evidence="5">Glycosyl hydrolase family 1</fullName>
    </submittedName>
</protein>
<dbReference type="GO" id="GO:0005975">
    <property type="term" value="P:carbohydrate metabolic process"/>
    <property type="evidence" value="ECO:0007669"/>
    <property type="project" value="InterPro"/>
</dbReference>
<comment type="similarity">
    <text evidence="1 3">Belongs to the glycosyl hydrolase 1 family.</text>
</comment>
<evidence type="ECO:0000256" key="2">
    <source>
        <dbReference type="ARBA" id="ARBA00022801"/>
    </source>
</evidence>
<evidence type="ECO:0000313" key="6">
    <source>
        <dbReference type="Proteomes" id="UP001055439"/>
    </source>
</evidence>
<keyword evidence="4" id="KW-0732">Signal</keyword>
<proteinExistence type="inferred from homology"/>
<evidence type="ECO:0000256" key="3">
    <source>
        <dbReference type="RuleBase" id="RU003690"/>
    </source>
</evidence>
<evidence type="ECO:0000256" key="4">
    <source>
        <dbReference type="SAM" id="SignalP"/>
    </source>
</evidence>
<keyword evidence="2 5" id="KW-0378">Hydrolase</keyword>
<dbReference type="OrthoDB" id="65569at2759"/>
<dbReference type="PANTHER" id="PTHR10353">
    <property type="entry name" value="GLYCOSYL HYDROLASE"/>
    <property type="match status" value="1"/>
</dbReference>
<evidence type="ECO:0000256" key="1">
    <source>
        <dbReference type="ARBA" id="ARBA00010838"/>
    </source>
</evidence>
<feature type="chain" id="PRO_5038652812" evidence="4">
    <location>
        <begin position="24"/>
        <end position="132"/>
    </location>
</feature>
<organism evidence="5 6">
    <name type="scientific">Musa troglodytarum</name>
    <name type="common">fe'i banana</name>
    <dbReference type="NCBI Taxonomy" id="320322"/>
    <lineage>
        <taxon>Eukaryota</taxon>
        <taxon>Viridiplantae</taxon>
        <taxon>Streptophyta</taxon>
        <taxon>Embryophyta</taxon>
        <taxon>Tracheophyta</taxon>
        <taxon>Spermatophyta</taxon>
        <taxon>Magnoliopsida</taxon>
        <taxon>Liliopsida</taxon>
        <taxon>Zingiberales</taxon>
        <taxon>Musaceae</taxon>
        <taxon>Musa</taxon>
    </lineage>
</organism>
<dbReference type="InterPro" id="IPR017853">
    <property type="entry name" value="GH"/>
</dbReference>
<accession>A0A9E7ENG6</accession>
<dbReference type="Gene3D" id="3.20.20.80">
    <property type="entry name" value="Glycosidases"/>
    <property type="match status" value="1"/>
</dbReference>
<evidence type="ECO:0000313" key="5">
    <source>
        <dbReference type="EMBL" id="URD80869.1"/>
    </source>
</evidence>
<dbReference type="SUPFAM" id="SSF51445">
    <property type="entry name" value="(Trans)glycosidases"/>
    <property type="match status" value="1"/>
</dbReference>
<dbReference type="GO" id="GO:0008422">
    <property type="term" value="F:beta-glucosidase activity"/>
    <property type="evidence" value="ECO:0007669"/>
    <property type="project" value="UniProtKB-ARBA"/>
</dbReference>
<dbReference type="EMBL" id="CP097503">
    <property type="protein sequence ID" value="URD80869.1"/>
    <property type="molecule type" value="Genomic_DNA"/>
</dbReference>
<feature type="signal peptide" evidence="4">
    <location>
        <begin position="1"/>
        <end position="23"/>
    </location>
</feature>
<dbReference type="PROSITE" id="PS00653">
    <property type="entry name" value="GLYCOSYL_HYDROL_F1_2"/>
    <property type="match status" value="1"/>
</dbReference>